<evidence type="ECO:0000256" key="1">
    <source>
        <dbReference type="SAM" id="MobiDB-lite"/>
    </source>
</evidence>
<keyword evidence="2" id="KW-0472">Membrane</keyword>
<gene>
    <name evidence="3" type="ORF">GCM10007972_23600</name>
</gene>
<proteinExistence type="predicted"/>
<feature type="compositionally biased region" description="Basic and acidic residues" evidence="1">
    <location>
        <begin position="138"/>
        <end position="157"/>
    </location>
</feature>
<feature type="compositionally biased region" description="Polar residues" evidence="1">
    <location>
        <begin position="104"/>
        <end position="126"/>
    </location>
</feature>
<comment type="caution">
    <text evidence="3">The sequence shown here is derived from an EMBL/GenBank/DDBJ whole genome shotgun (WGS) entry which is preliminary data.</text>
</comment>
<evidence type="ECO:0000256" key="2">
    <source>
        <dbReference type="SAM" id="Phobius"/>
    </source>
</evidence>
<keyword evidence="2" id="KW-1133">Transmembrane helix</keyword>
<keyword evidence="4" id="KW-1185">Reference proteome</keyword>
<evidence type="ECO:0000313" key="3">
    <source>
        <dbReference type="EMBL" id="GGO15478.1"/>
    </source>
</evidence>
<dbReference type="RefSeq" id="WP_150006285.1">
    <property type="nucleotide sequence ID" value="NZ_BMOV01000009.1"/>
</dbReference>
<dbReference type="EMBL" id="BMOV01000009">
    <property type="protein sequence ID" value="GGO15478.1"/>
    <property type="molecule type" value="Genomic_DNA"/>
</dbReference>
<feature type="transmembrane region" description="Helical" evidence="2">
    <location>
        <begin position="6"/>
        <end position="24"/>
    </location>
</feature>
<dbReference type="Proteomes" id="UP000602381">
    <property type="component" value="Unassembled WGS sequence"/>
</dbReference>
<evidence type="ECO:0000313" key="4">
    <source>
        <dbReference type="Proteomes" id="UP000602381"/>
    </source>
</evidence>
<feature type="region of interest" description="Disordered" evidence="1">
    <location>
        <begin position="97"/>
        <end position="199"/>
    </location>
</feature>
<organism evidence="3 4">
    <name type="scientific">Iodidimonas muriae</name>
    <dbReference type="NCBI Taxonomy" id="261467"/>
    <lineage>
        <taxon>Bacteria</taxon>
        <taxon>Pseudomonadati</taxon>
        <taxon>Pseudomonadota</taxon>
        <taxon>Alphaproteobacteria</taxon>
        <taxon>Iodidimonadales</taxon>
        <taxon>Iodidimonadaceae</taxon>
        <taxon>Iodidimonas</taxon>
    </lineage>
</organism>
<keyword evidence="2" id="KW-0812">Transmembrane</keyword>
<sequence length="199" mass="21852">MSLSMMIINGIVMIALMATMAFSVRLNRKIKDMRGALADMEALFENFSRQVDRSQSLLTEMRAAGDALTEALEDSVLEAEKSNSRLSITINRSQSLQARLEEASSLSPRPTTPNQPSKPDQGTKTSPGADAHTVQTPLDEHPDTESVPRKPEDEAVRKVFWPPANPATKAPWPQASASQEGQRAAEELLRILNKQRGNS</sequence>
<name>A0ABQ2LFB2_9PROT</name>
<reference evidence="4" key="1">
    <citation type="journal article" date="2019" name="Int. J. Syst. Evol. Microbiol.">
        <title>The Global Catalogue of Microorganisms (GCM) 10K type strain sequencing project: providing services to taxonomists for standard genome sequencing and annotation.</title>
        <authorList>
            <consortium name="The Broad Institute Genomics Platform"/>
            <consortium name="The Broad Institute Genome Sequencing Center for Infectious Disease"/>
            <person name="Wu L."/>
            <person name="Ma J."/>
        </authorList>
    </citation>
    <scope>NUCLEOTIDE SEQUENCE [LARGE SCALE GENOMIC DNA]</scope>
    <source>
        <strain evidence="4">JCM 17843</strain>
    </source>
</reference>
<accession>A0ABQ2LFB2</accession>
<protein>
    <submittedName>
        <fullName evidence="3">Uncharacterized protein</fullName>
    </submittedName>
</protein>